<dbReference type="EMBL" id="RCUY01000009">
    <property type="protein sequence ID" value="RLP82075.1"/>
    <property type="molecule type" value="Genomic_DNA"/>
</dbReference>
<dbReference type="OrthoDB" id="5116904at2"/>
<dbReference type="RefSeq" id="WP_121688628.1">
    <property type="nucleotide sequence ID" value="NZ_RCUY01000009.1"/>
</dbReference>
<organism evidence="2 3">
    <name type="scientific">Mycetocola lacteus</name>
    <dbReference type="NCBI Taxonomy" id="76637"/>
    <lineage>
        <taxon>Bacteria</taxon>
        <taxon>Bacillati</taxon>
        <taxon>Actinomycetota</taxon>
        <taxon>Actinomycetes</taxon>
        <taxon>Micrococcales</taxon>
        <taxon>Microbacteriaceae</taxon>
        <taxon>Mycetocola</taxon>
    </lineage>
</organism>
<protein>
    <recommendedName>
        <fullName evidence="4">Porin</fullName>
    </recommendedName>
</protein>
<gene>
    <name evidence="2" type="ORF">D9V34_09650</name>
</gene>
<keyword evidence="1" id="KW-0732">Signal</keyword>
<name>A0A3L7AQ28_9MICO</name>
<keyword evidence="3" id="KW-1185">Reference proteome</keyword>
<dbReference type="AlphaFoldDB" id="A0A3L7AQ28"/>
<reference evidence="2 3" key="1">
    <citation type="submission" date="2018-10" db="EMBL/GenBank/DDBJ databases">
        <authorList>
            <person name="Li J."/>
        </authorList>
    </citation>
    <scope>NUCLEOTIDE SEQUENCE [LARGE SCALE GENOMIC DNA]</scope>
    <source>
        <strain evidence="2 3">JCM 11654</strain>
    </source>
</reference>
<evidence type="ECO:0000313" key="2">
    <source>
        <dbReference type="EMBL" id="RLP82075.1"/>
    </source>
</evidence>
<comment type="caution">
    <text evidence="2">The sequence shown here is derived from an EMBL/GenBank/DDBJ whole genome shotgun (WGS) entry which is preliminary data.</text>
</comment>
<accession>A0A3L7AQ28</accession>
<sequence>MKRTLAAVTALALGATLGTAGAATWALWSQQTSVHDAVTIGYAGFAVGNPGATPAQMDRAFEPQTAVTWSANNAEGGNPITALQTKNFADAVIRIDGQSQGNRGLAYDLRGAHIVGGDDSSLVDGVRVRIVRAGTPAGCAPALNADTGTLYEGALSAARIPARELVSSAYSTAGWDTPEREFLCLRLSRPVALNTTYTNIGSATGTYTNPETGAQVSVSDEDRWSIGLGYDTRAFQATFSLDFGFETFRGRFAG</sequence>
<proteinExistence type="predicted"/>
<evidence type="ECO:0000256" key="1">
    <source>
        <dbReference type="SAM" id="SignalP"/>
    </source>
</evidence>
<evidence type="ECO:0000313" key="3">
    <source>
        <dbReference type="Proteomes" id="UP000269438"/>
    </source>
</evidence>
<feature type="chain" id="PRO_5018104838" description="Porin" evidence="1">
    <location>
        <begin position="23"/>
        <end position="254"/>
    </location>
</feature>
<dbReference type="Proteomes" id="UP000269438">
    <property type="component" value="Unassembled WGS sequence"/>
</dbReference>
<feature type="signal peptide" evidence="1">
    <location>
        <begin position="1"/>
        <end position="22"/>
    </location>
</feature>
<evidence type="ECO:0008006" key="4">
    <source>
        <dbReference type="Google" id="ProtNLM"/>
    </source>
</evidence>